<organism evidence="1 2">
    <name type="scientific">Candidatus Egerieousia excrementavium</name>
    <dbReference type="NCBI Taxonomy" id="2840778"/>
    <lineage>
        <taxon>Bacteria</taxon>
        <taxon>Pseudomonadati</taxon>
        <taxon>Bacteroidota</taxon>
        <taxon>Bacteroidia</taxon>
        <taxon>Bacteroidales</taxon>
        <taxon>Candidatus Egerieousia</taxon>
    </lineage>
</organism>
<gene>
    <name evidence="1" type="ORF">IAC68_03670</name>
</gene>
<reference evidence="1" key="1">
    <citation type="submission" date="2020-10" db="EMBL/GenBank/DDBJ databases">
        <authorList>
            <person name="Gilroy R."/>
        </authorList>
    </citation>
    <scope>NUCLEOTIDE SEQUENCE</scope>
    <source>
        <strain evidence="1">15467</strain>
    </source>
</reference>
<dbReference type="Pfam" id="PF14092">
    <property type="entry name" value="DUF4270"/>
    <property type="match status" value="1"/>
</dbReference>
<name>A0A9D9DJE1_9BACT</name>
<sequence length="477" mass="53297">MTKSSMAMQIKKGFKISFLFTLLIFAAQSCITTDKTVGEKYVPEDQYLKIALDSFALPLKIKSADSVQTASTAYMAIGSIRTEEFGLAKFGSAANICPSSTALDFGEDPQIVSIYMLAPLAETSSYSTMERTSIYFDQSQSNIVQNFHVYRLNRYIDSSMLFHNSIKESDYSPVPLNMNEVVYAGGDSIKIYLDNSLGAELLTATDEELDTISRFVKRFGGLYITSDEPIGSDIGGRLNLFSRSATVIYMKYNFKPTWGENLERKDTLVSFVFGDSYCLNTISLSSKGVESNNTSLKELPVEGSAGVTPYIDAQELKSIIDNWIAEKGYDPSKIVVGKATLTFPFEFPEDFSEIDNKYPPYLFPVQRRNINDTTFIKYYYPFSDNSSTDNPLGEINRSTGNYICDFTSTVQQLIANDASEIDDTYNIWLYPIVQETDATYGTTSIVIDQVSYFNGKINGPGAERYPMMAILYTVLND</sequence>
<dbReference type="InterPro" id="IPR025366">
    <property type="entry name" value="DUF4270"/>
</dbReference>
<comment type="caution">
    <text evidence="1">The sequence shown here is derived from an EMBL/GenBank/DDBJ whole genome shotgun (WGS) entry which is preliminary data.</text>
</comment>
<dbReference type="Proteomes" id="UP000823635">
    <property type="component" value="Unassembled WGS sequence"/>
</dbReference>
<evidence type="ECO:0000313" key="1">
    <source>
        <dbReference type="EMBL" id="MBO8429017.1"/>
    </source>
</evidence>
<evidence type="ECO:0000313" key="2">
    <source>
        <dbReference type="Proteomes" id="UP000823635"/>
    </source>
</evidence>
<proteinExistence type="predicted"/>
<dbReference type="PROSITE" id="PS51257">
    <property type="entry name" value="PROKAR_LIPOPROTEIN"/>
    <property type="match status" value="1"/>
</dbReference>
<protein>
    <recommendedName>
        <fullName evidence="3">DUF4270 domain-containing protein</fullName>
    </recommendedName>
</protein>
<dbReference type="EMBL" id="JADINB010000082">
    <property type="protein sequence ID" value="MBO8429017.1"/>
    <property type="molecule type" value="Genomic_DNA"/>
</dbReference>
<reference evidence="1" key="2">
    <citation type="journal article" date="2021" name="PeerJ">
        <title>Extensive microbial diversity within the chicken gut microbiome revealed by metagenomics and culture.</title>
        <authorList>
            <person name="Gilroy R."/>
            <person name="Ravi A."/>
            <person name="Getino M."/>
            <person name="Pursley I."/>
            <person name="Horton D.L."/>
            <person name="Alikhan N.F."/>
            <person name="Baker D."/>
            <person name="Gharbi K."/>
            <person name="Hall N."/>
            <person name="Watson M."/>
            <person name="Adriaenssens E.M."/>
            <person name="Foster-Nyarko E."/>
            <person name="Jarju S."/>
            <person name="Secka A."/>
            <person name="Antonio M."/>
            <person name="Oren A."/>
            <person name="Chaudhuri R.R."/>
            <person name="La Ragione R."/>
            <person name="Hildebrand F."/>
            <person name="Pallen M.J."/>
        </authorList>
    </citation>
    <scope>NUCLEOTIDE SEQUENCE</scope>
    <source>
        <strain evidence="1">15467</strain>
    </source>
</reference>
<dbReference type="AlphaFoldDB" id="A0A9D9DJE1"/>
<evidence type="ECO:0008006" key="3">
    <source>
        <dbReference type="Google" id="ProtNLM"/>
    </source>
</evidence>
<accession>A0A9D9DJE1</accession>